<dbReference type="AlphaFoldDB" id="A0A482VQP3"/>
<keyword evidence="4" id="KW-1185">Reference proteome</keyword>
<organism evidence="3 4">
    <name type="scientific">Asbolus verrucosus</name>
    <name type="common">Desert ironclad beetle</name>
    <dbReference type="NCBI Taxonomy" id="1661398"/>
    <lineage>
        <taxon>Eukaryota</taxon>
        <taxon>Metazoa</taxon>
        <taxon>Ecdysozoa</taxon>
        <taxon>Arthropoda</taxon>
        <taxon>Hexapoda</taxon>
        <taxon>Insecta</taxon>
        <taxon>Pterygota</taxon>
        <taxon>Neoptera</taxon>
        <taxon>Endopterygota</taxon>
        <taxon>Coleoptera</taxon>
        <taxon>Polyphaga</taxon>
        <taxon>Cucujiformia</taxon>
        <taxon>Tenebrionidae</taxon>
        <taxon>Pimeliinae</taxon>
        <taxon>Asbolus</taxon>
    </lineage>
</organism>
<accession>A0A482VQP3</accession>
<feature type="chain" id="PRO_5019848459" evidence="2">
    <location>
        <begin position="21"/>
        <end position="451"/>
    </location>
</feature>
<feature type="non-terminal residue" evidence="3">
    <location>
        <position position="451"/>
    </location>
</feature>
<proteinExistence type="predicted"/>
<keyword evidence="2" id="KW-0732">Signal</keyword>
<comment type="caution">
    <text evidence="3">The sequence shown here is derived from an EMBL/GenBank/DDBJ whole genome shotgun (WGS) entry which is preliminary data.</text>
</comment>
<feature type="region of interest" description="Disordered" evidence="1">
    <location>
        <begin position="390"/>
        <end position="433"/>
    </location>
</feature>
<dbReference type="Proteomes" id="UP000292052">
    <property type="component" value="Unassembled WGS sequence"/>
</dbReference>
<sequence>FTSALFKVLLTLKLLHGSRTGAKGSTLEDIAMHMIKHFCLDGDIKSQVLASLKFGVKMHFIQKKKDKFSLILPASSIHLAPCKFKNEETERIQCIFPSAWYSNACNNICAASDQSSCCGKRKRTMPNVCCQDQDQSDDDNPCDICKKKSKHSQPTCSETSACLQADEPSPKSCSKCYPPPKKPKRKPCAPPCPKPRPPICARKRKRGRRSNKSVYDDYCQLCPQMEEDDDDDVLYMMAPYPSYKKRVKFAKSRSPIPDKKSLNSAESYANIVIYYLSKLKNLFQSSSDRDKDTSKYLHGDRYDLSSRSILKKTCGRSAYANSDLEGKQKAYEIVNAALQYGCANDVIEKVGNYFLVKKESEHNIATRRPTPGPDYIRCANCKNLTKFSNKHGNISDNKEKGKISSKQRRRNTYYEDDYGHTTSSRRKQSPSNTSIVNYCSKCYARMKSNRR</sequence>
<dbReference type="EMBL" id="QDEB01077310">
    <property type="protein sequence ID" value="RZC34719.1"/>
    <property type="molecule type" value="Genomic_DNA"/>
</dbReference>
<evidence type="ECO:0000256" key="1">
    <source>
        <dbReference type="SAM" id="MobiDB-lite"/>
    </source>
</evidence>
<feature type="signal peptide" evidence="2">
    <location>
        <begin position="1"/>
        <end position="20"/>
    </location>
</feature>
<evidence type="ECO:0000313" key="3">
    <source>
        <dbReference type="EMBL" id="RZC34719.1"/>
    </source>
</evidence>
<gene>
    <name evidence="3" type="ORF">BDFB_005701</name>
</gene>
<name>A0A482VQP3_ASBVE</name>
<dbReference type="OrthoDB" id="6782495at2759"/>
<reference evidence="3 4" key="1">
    <citation type="submission" date="2017-03" db="EMBL/GenBank/DDBJ databases">
        <title>Genome of the blue death feigning beetle - Asbolus verrucosus.</title>
        <authorList>
            <person name="Rider S.D."/>
        </authorList>
    </citation>
    <scope>NUCLEOTIDE SEQUENCE [LARGE SCALE GENOMIC DNA]</scope>
    <source>
        <strain evidence="3">Butters</strain>
        <tissue evidence="3">Head and leg muscle</tissue>
    </source>
</reference>
<protein>
    <submittedName>
        <fullName evidence="3">Uncharacterized protein</fullName>
    </submittedName>
</protein>
<feature type="non-terminal residue" evidence="3">
    <location>
        <position position="1"/>
    </location>
</feature>
<evidence type="ECO:0000313" key="4">
    <source>
        <dbReference type="Proteomes" id="UP000292052"/>
    </source>
</evidence>
<feature type="region of interest" description="Disordered" evidence="1">
    <location>
        <begin position="163"/>
        <end position="192"/>
    </location>
</feature>
<evidence type="ECO:0000256" key="2">
    <source>
        <dbReference type="SAM" id="SignalP"/>
    </source>
</evidence>